<dbReference type="GO" id="GO:0051287">
    <property type="term" value="F:NAD binding"/>
    <property type="evidence" value="ECO:0007669"/>
    <property type="project" value="InterPro"/>
</dbReference>
<dbReference type="Gene3D" id="1.10.1040.10">
    <property type="entry name" value="N-(1-d-carboxylethyl)-l-norvaline Dehydrogenase, domain 2"/>
    <property type="match status" value="1"/>
</dbReference>
<protein>
    <submittedName>
        <fullName evidence="6">2-hydroxy-3-oxopropionate reductase</fullName>
    </submittedName>
</protein>
<proteinExistence type="predicted"/>
<evidence type="ECO:0000256" key="1">
    <source>
        <dbReference type="ARBA" id="ARBA00023002"/>
    </source>
</evidence>
<dbReference type="AlphaFoldDB" id="A0A158AZC3"/>
<dbReference type="SUPFAM" id="SSF51735">
    <property type="entry name" value="NAD(P)-binding Rossmann-fold domains"/>
    <property type="match status" value="1"/>
</dbReference>
<keyword evidence="1" id="KW-0560">Oxidoreductase</keyword>
<dbReference type="InterPro" id="IPR029154">
    <property type="entry name" value="HIBADH-like_NADP-bd"/>
</dbReference>
<feature type="domain" description="6-phosphogluconate dehydrogenase NADP-binding" evidence="4">
    <location>
        <begin position="22"/>
        <end position="182"/>
    </location>
</feature>
<dbReference type="InterPro" id="IPR008927">
    <property type="entry name" value="6-PGluconate_DH-like_C_sf"/>
</dbReference>
<reference evidence="6" key="1">
    <citation type="submission" date="2016-01" db="EMBL/GenBank/DDBJ databases">
        <authorList>
            <person name="Peeters C."/>
        </authorList>
    </citation>
    <scope>NUCLEOTIDE SEQUENCE [LARGE SCALE GENOMIC DNA]</scope>
    <source>
        <strain evidence="6">LMG 29326</strain>
    </source>
</reference>
<dbReference type="SUPFAM" id="SSF48179">
    <property type="entry name" value="6-phosphogluconate dehydrogenase C-terminal domain-like"/>
    <property type="match status" value="1"/>
</dbReference>
<dbReference type="GO" id="GO:0016491">
    <property type="term" value="F:oxidoreductase activity"/>
    <property type="evidence" value="ECO:0007669"/>
    <property type="project" value="UniProtKB-KW"/>
</dbReference>
<keyword evidence="7" id="KW-1185">Reference proteome</keyword>
<organism evidence="6 7">
    <name type="scientific">Caballeronia ptereochthonis</name>
    <dbReference type="NCBI Taxonomy" id="1777144"/>
    <lineage>
        <taxon>Bacteria</taxon>
        <taxon>Pseudomonadati</taxon>
        <taxon>Pseudomonadota</taxon>
        <taxon>Betaproteobacteria</taxon>
        <taxon>Burkholderiales</taxon>
        <taxon>Burkholderiaceae</taxon>
        <taxon>Caballeronia</taxon>
    </lineage>
</organism>
<dbReference type="InterPro" id="IPR036291">
    <property type="entry name" value="NAD(P)-bd_dom_sf"/>
</dbReference>
<dbReference type="Pfam" id="PF14833">
    <property type="entry name" value="NAD_binding_11"/>
    <property type="match status" value="1"/>
</dbReference>
<dbReference type="Gene3D" id="3.40.50.720">
    <property type="entry name" value="NAD(P)-binding Rossmann-like Domain"/>
    <property type="match status" value="1"/>
</dbReference>
<feature type="active site" evidence="3">
    <location>
        <position position="191"/>
    </location>
</feature>
<feature type="domain" description="3-hydroxyisobutyrate dehydrogenase-like NAD-binding" evidence="5">
    <location>
        <begin position="185"/>
        <end position="297"/>
    </location>
</feature>
<name>A0A158AZC3_9BURK</name>
<evidence type="ECO:0000313" key="6">
    <source>
        <dbReference type="EMBL" id="SAK63135.1"/>
    </source>
</evidence>
<gene>
    <name evidence="6" type="ORF">AWB83_02591</name>
</gene>
<dbReference type="Pfam" id="PF03446">
    <property type="entry name" value="NAD_binding_2"/>
    <property type="match status" value="1"/>
</dbReference>
<dbReference type="PANTHER" id="PTHR43060">
    <property type="entry name" value="3-HYDROXYISOBUTYRATE DEHYDROGENASE-LIKE 1, MITOCHONDRIAL-RELATED"/>
    <property type="match status" value="1"/>
</dbReference>
<dbReference type="GO" id="GO:0050661">
    <property type="term" value="F:NADP binding"/>
    <property type="evidence" value="ECO:0007669"/>
    <property type="project" value="InterPro"/>
</dbReference>
<dbReference type="Proteomes" id="UP000054978">
    <property type="component" value="Unassembled WGS sequence"/>
</dbReference>
<dbReference type="PANTHER" id="PTHR43060:SF15">
    <property type="entry name" value="3-HYDROXYISOBUTYRATE DEHYDROGENASE-LIKE 1, MITOCHONDRIAL-RELATED"/>
    <property type="match status" value="1"/>
</dbReference>
<dbReference type="STRING" id="1777144.AWB83_02591"/>
<evidence type="ECO:0000256" key="2">
    <source>
        <dbReference type="ARBA" id="ARBA00023027"/>
    </source>
</evidence>
<accession>A0A158AZC3</accession>
<evidence type="ECO:0000256" key="3">
    <source>
        <dbReference type="PIRSR" id="PIRSR000103-1"/>
    </source>
</evidence>
<keyword evidence="2" id="KW-0520">NAD</keyword>
<comment type="caution">
    <text evidence="6">The sequence shown here is derived from an EMBL/GenBank/DDBJ whole genome shotgun (WGS) entry which is preliminary data.</text>
</comment>
<evidence type="ECO:0000313" key="7">
    <source>
        <dbReference type="Proteomes" id="UP000054978"/>
    </source>
</evidence>
<sequence>MNDTGSVERMNERDSSAARVERVGMIGLGLMGSAIAAQVLKNGFHLSALAHRSRDALNALLSQGAAEARSAAELARNADVVLICVTGTPQVRDVVFREDGVLAGAHPGLIVIDSTTADPEFADEAAAAFAGKGAAFLDAPVNRTPKEAREGRLNVLAGGDADVLERVRPVMAAYAETVHHLGAHGAGYRAKLIHNFIAQANGAILAEAFGTAAKAKLNLSEFAAVCRLSGAHSKTFDRIIPYLLEGDDSGQQFAIRNAAKDMRSYSQLAAAQSSTAVIAEAVRQLYVLATNLGHGDKYVPHIFDVLAELNGLPPARHGDGITG</sequence>
<dbReference type="InterPro" id="IPR013328">
    <property type="entry name" value="6PGD_dom2"/>
</dbReference>
<dbReference type="PIRSF" id="PIRSF000103">
    <property type="entry name" value="HIBADH"/>
    <property type="match status" value="1"/>
</dbReference>
<dbReference type="InterPro" id="IPR015815">
    <property type="entry name" value="HIBADH-related"/>
</dbReference>
<dbReference type="InterPro" id="IPR006115">
    <property type="entry name" value="6PGDH_NADP-bd"/>
</dbReference>
<dbReference type="EMBL" id="FCOB02000010">
    <property type="protein sequence ID" value="SAK63135.1"/>
    <property type="molecule type" value="Genomic_DNA"/>
</dbReference>
<evidence type="ECO:0000259" key="5">
    <source>
        <dbReference type="Pfam" id="PF14833"/>
    </source>
</evidence>
<evidence type="ECO:0000259" key="4">
    <source>
        <dbReference type="Pfam" id="PF03446"/>
    </source>
</evidence>